<organism evidence="4 5">
    <name type="scientific">Rhizophagus irregularis</name>
    <dbReference type="NCBI Taxonomy" id="588596"/>
    <lineage>
        <taxon>Eukaryota</taxon>
        <taxon>Fungi</taxon>
        <taxon>Fungi incertae sedis</taxon>
        <taxon>Mucoromycota</taxon>
        <taxon>Glomeromycotina</taxon>
        <taxon>Glomeromycetes</taxon>
        <taxon>Glomerales</taxon>
        <taxon>Glomeraceae</taxon>
        <taxon>Rhizophagus</taxon>
    </lineage>
</organism>
<evidence type="ECO:0000313" key="5">
    <source>
        <dbReference type="Proteomes" id="UP000234323"/>
    </source>
</evidence>
<feature type="chain" id="PRO_5014192006" evidence="3">
    <location>
        <begin position="25"/>
        <end position="264"/>
    </location>
</feature>
<dbReference type="VEuPathDB" id="FungiDB:RhiirFUN_023999"/>
<feature type="compositionally biased region" description="Low complexity" evidence="1">
    <location>
        <begin position="50"/>
        <end position="61"/>
    </location>
</feature>
<feature type="transmembrane region" description="Helical" evidence="2">
    <location>
        <begin position="88"/>
        <end position="109"/>
    </location>
</feature>
<reference evidence="4 5" key="1">
    <citation type="submission" date="2015-10" db="EMBL/GenBank/DDBJ databases">
        <title>Genome analyses suggest a sexual origin of heterokaryosis in a supposedly ancient asexual fungus.</title>
        <authorList>
            <person name="Ropars J."/>
            <person name="Sedzielewska K."/>
            <person name="Noel J."/>
            <person name="Charron P."/>
            <person name="Farinelli L."/>
            <person name="Marton T."/>
            <person name="Kruger M."/>
            <person name="Pelin A."/>
            <person name="Brachmann A."/>
            <person name="Corradi N."/>
        </authorList>
    </citation>
    <scope>NUCLEOTIDE SEQUENCE [LARGE SCALE GENOMIC DNA]</scope>
    <source>
        <strain evidence="4 5">A4</strain>
    </source>
</reference>
<sequence length="264" mass="29301">MKKLLILIFLTFIILLQFIYEVNTQAPKGVPIPRDVPLPPSGGVSAIPPSTKKNTLTTSTSGSQASLVNSSNLTEGVISTTDIINDSIIGGIVSNLILIFVVGLCFFLVRIYKNIKENSEAIATPGLSSHENKNINNTGITNNDIYNFKLLPILPTPTEIIISNQEQETNSSDHNNQQETLRNNSIENESFQITRQEITQSVGRDPSRNLSFIIDKNIIDQMKQDILQDIKQELTKNIKSKVMTSFVIDNNFEESSSSSSRNYI</sequence>
<dbReference type="VEuPathDB" id="FungiDB:RhiirA1_513552"/>
<keyword evidence="2" id="KW-0472">Membrane</keyword>
<keyword evidence="2" id="KW-0812">Transmembrane</keyword>
<accession>A0A2I1GWQ0</accession>
<gene>
    <name evidence="4" type="ORF">RhiirA4_467865</name>
</gene>
<comment type="caution">
    <text evidence="4">The sequence shown here is derived from an EMBL/GenBank/DDBJ whole genome shotgun (WGS) entry which is preliminary data.</text>
</comment>
<dbReference type="Proteomes" id="UP000234323">
    <property type="component" value="Unassembled WGS sequence"/>
</dbReference>
<keyword evidence="2" id="KW-1133">Transmembrane helix</keyword>
<dbReference type="EMBL" id="LLXI01000959">
    <property type="protein sequence ID" value="PKY51045.1"/>
    <property type="molecule type" value="Genomic_DNA"/>
</dbReference>
<dbReference type="AlphaFoldDB" id="A0A2I1GWQ0"/>
<keyword evidence="5" id="KW-1185">Reference proteome</keyword>
<name>A0A2I1GWQ0_9GLOM</name>
<feature type="signal peptide" evidence="3">
    <location>
        <begin position="1"/>
        <end position="24"/>
    </location>
</feature>
<evidence type="ECO:0000256" key="3">
    <source>
        <dbReference type="SAM" id="SignalP"/>
    </source>
</evidence>
<evidence type="ECO:0000256" key="1">
    <source>
        <dbReference type="SAM" id="MobiDB-lite"/>
    </source>
</evidence>
<feature type="region of interest" description="Disordered" evidence="1">
    <location>
        <begin position="41"/>
        <end position="61"/>
    </location>
</feature>
<feature type="region of interest" description="Disordered" evidence="1">
    <location>
        <begin position="166"/>
        <end position="189"/>
    </location>
</feature>
<protein>
    <submittedName>
        <fullName evidence="4">Uncharacterized protein</fullName>
    </submittedName>
</protein>
<keyword evidence="3" id="KW-0732">Signal</keyword>
<evidence type="ECO:0000313" key="4">
    <source>
        <dbReference type="EMBL" id="PKY51045.1"/>
    </source>
</evidence>
<proteinExistence type="predicted"/>
<dbReference type="VEuPathDB" id="FungiDB:FUN_002924"/>
<evidence type="ECO:0000256" key="2">
    <source>
        <dbReference type="SAM" id="Phobius"/>
    </source>
</evidence>